<dbReference type="Proteomes" id="UP000824782">
    <property type="component" value="Unassembled WGS sequence"/>
</dbReference>
<evidence type="ECO:0000313" key="1">
    <source>
        <dbReference type="EMBL" id="KAG8561026.1"/>
    </source>
</evidence>
<evidence type="ECO:0000313" key="2">
    <source>
        <dbReference type="Proteomes" id="UP000824782"/>
    </source>
</evidence>
<proteinExistence type="predicted"/>
<gene>
    <name evidence="1" type="ORF">GDO81_015220</name>
</gene>
<dbReference type="EMBL" id="WNYA01000007">
    <property type="protein sequence ID" value="KAG8561026.1"/>
    <property type="molecule type" value="Genomic_DNA"/>
</dbReference>
<name>A0AAV7AIA2_ENGPU</name>
<keyword evidence="2" id="KW-1185">Reference proteome</keyword>
<comment type="caution">
    <text evidence="1">The sequence shown here is derived from an EMBL/GenBank/DDBJ whole genome shotgun (WGS) entry which is preliminary data.</text>
</comment>
<protein>
    <submittedName>
        <fullName evidence="1">Uncharacterized protein</fullName>
    </submittedName>
</protein>
<sequence>MRLQISRSSKSFTLLWIHVEQIRVLLNRCMQLIVELNKALHSMLHGWYEAFVLRKHCVKRNDGFIHGTPSNKVCLAALCMGPSSQH</sequence>
<dbReference type="AlphaFoldDB" id="A0AAV7AIA2"/>
<accession>A0AAV7AIA2</accession>
<reference evidence="1" key="1">
    <citation type="thesis" date="2020" institute="ProQuest LLC" country="789 East Eisenhower Parkway, Ann Arbor, MI, USA">
        <title>Comparative Genomics and Chromosome Evolution.</title>
        <authorList>
            <person name="Mudd A.B."/>
        </authorList>
    </citation>
    <scope>NUCLEOTIDE SEQUENCE</scope>
    <source>
        <strain evidence="1">237g6f4</strain>
        <tissue evidence="1">Blood</tissue>
    </source>
</reference>
<organism evidence="1 2">
    <name type="scientific">Engystomops pustulosus</name>
    <name type="common">Tungara frog</name>
    <name type="synonym">Physalaemus pustulosus</name>
    <dbReference type="NCBI Taxonomy" id="76066"/>
    <lineage>
        <taxon>Eukaryota</taxon>
        <taxon>Metazoa</taxon>
        <taxon>Chordata</taxon>
        <taxon>Craniata</taxon>
        <taxon>Vertebrata</taxon>
        <taxon>Euteleostomi</taxon>
        <taxon>Amphibia</taxon>
        <taxon>Batrachia</taxon>
        <taxon>Anura</taxon>
        <taxon>Neobatrachia</taxon>
        <taxon>Hyloidea</taxon>
        <taxon>Leptodactylidae</taxon>
        <taxon>Leiuperinae</taxon>
        <taxon>Engystomops</taxon>
    </lineage>
</organism>